<sequence>MLHVKCLGPKLGGNLDIWAVPTGGSEDIVEKDSERNNPRLLGQTTEARIEGIRVFRVFCWVAGVSRKGPAYIECIEIRGKAWNKSRLLLSTGNERNASDPVTVKNGLKEEKNDHDDTMKIVSKTKGKGMRQRSGPTGPICRIQAGLSTFSTARIMWNPLSILISGTFLNFLERGGVLALGPRSVQGISPTLTEDGPGTCDRSSPSCRKVAGIPMKGYDWPVLFDSETASEQAEFDKDQQPPHKPT</sequence>
<reference evidence="1 2" key="1">
    <citation type="journal article" date="2008" name="Nat. Biotechnol.">
        <title>Genome sequencing and analysis of the filamentous fungus Penicillium chrysogenum.</title>
        <authorList>
            <person name="van den Berg M.A."/>
            <person name="Albang R."/>
            <person name="Albermann K."/>
            <person name="Badger J.H."/>
            <person name="Daran J.-M."/>
            <person name="Driessen A.J.M."/>
            <person name="Garcia-Estrada C."/>
            <person name="Fedorova N.D."/>
            <person name="Harris D.M."/>
            <person name="Heijne W.H.M."/>
            <person name="Joardar V.S."/>
            <person name="Kiel J.A.K.W."/>
            <person name="Kovalchuk A."/>
            <person name="Martin J.F."/>
            <person name="Nierman W.C."/>
            <person name="Nijland J.G."/>
            <person name="Pronk J.T."/>
            <person name="Roubos J.A."/>
            <person name="van der Klei I.J."/>
            <person name="van Peij N.N.M.E."/>
            <person name="Veenhuis M."/>
            <person name="von Doehren H."/>
            <person name="Wagner C."/>
            <person name="Wortman J.R."/>
            <person name="Bovenberg R.A.L."/>
        </authorList>
    </citation>
    <scope>NUCLEOTIDE SEQUENCE [LARGE SCALE GENOMIC DNA]</scope>
    <source>
        <strain evidence="2">ATCC 28089 / DSM 1075 / NRRL 1951 / Wisconsin 54-1255</strain>
    </source>
</reference>
<protein>
    <submittedName>
        <fullName evidence="1">Uncharacterized protein</fullName>
    </submittedName>
</protein>
<proteinExistence type="predicted"/>
<accession>B6HBZ1</accession>
<gene>
    <name evidence="1" type="ORF">Pc18g00750</name>
    <name evidence="1" type="ORF">PCH_Pc18g00750</name>
</gene>
<keyword evidence="2" id="KW-1185">Reference proteome</keyword>
<dbReference type="AlphaFoldDB" id="B6HBZ1"/>
<dbReference type="HOGENOM" id="CLU_1133906_0_0_1"/>
<dbReference type="EMBL" id="AM920433">
    <property type="protein sequence ID" value="CAP94299.1"/>
    <property type="molecule type" value="Genomic_DNA"/>
</dbReference>
<evidence type="ECO:0000313" key="2">
    <source>
        <dbReference type="Proteomes" id="UP000000724"/>
    </source>
</evidence>
<dbReference type="VEuPathDB" id="FungiDB:PCH_Pc18g00750"/>
<dbReference type="Proteomes" id="UP000000724">
    <property type="component" value="Contig Pc00c18"/>
</dbReference>
<evidence type="ECO:0000313" key="1">
    <source>
        <dbReference type="EMBL" id="CAP94299.1"/>
    </source>
</evidence>
<name>B6HBZ1_PENRW</name>
<organism evidence="1 2">
    <name type="scientific">Penicillium rubens (strain ATCC 28089 / DSM 1075 / NRRL 1951 / Wisconsin 54-1255)</name>
    <name type="common">Penicillium chrysogenum</name>
    <dbReference type="NCBI Taxonomy" id="500485"/>
    <lineage>
        <taxon>Eukaryota</taxon>
        <taxon>Fungi</taxon>
        <taxon>Dikarya</taxon>
        <taxon>Ascomycota</taxon>
        <taxon>Pezizomycotina</taxon>
        <taxon>Eurotiomycetes</taxon>
        <taxon>Eurotiomycetidae</taxon>
        <taxon>Eurotiales</taxon>
        <taxon>Aspergillaceae</taxon>
        <taxon>Penicillium</taxon>
        <taxon>Penicillium chrysogenum species complex</taxon>
    </lineage>
</organism>